<dbReference type="Pfam" id="PF02687">
    <property type="entry name" value="FtsX"/>
    <property type="match status" value="2"/>
</dbReference>
<protein>
    <submittedName>
        <fullName evidence="10">Putative ABC transport system permease protein</fullName>
    </submittedName>
</protein>
<evidence type="ECO:0000259" key="9">
    <source>
        <dbReference type="Pfam" id="PF12704"/>
    </source>
</evidence>
<feature type="transmembrane region" description="Helical" evidence="7">
    <location>
        <begin position="715"/>
        <end position="741"/>
    </location>
</feature>
<feature type="transmembrane region" description="Helical" evidence="7">
    <location>
        <begin position="502"/>
        <end position="523"/>
    </location>
</feature>
<feature type="domain" description="ABC3 transporter permease C-terminal" evidence="8">
    <location>
        <begin position="722"/>
        <end position="834"/>
    </location>
</feature>
<dbReference type="Pfam" id="PF12704">
    <property type="entry name" value="MacB_PCD"/>
    <property type="match status" value="1"/>
</dbReference>
<comment type="subcellular location">
    <subcellularLocation>
        <location evidence="1">Cell membrane</location>
        <topology evidence="1">Multi-pass membrane protein</topology>
    </subcellularLocation>
</comment>
<evidence type="ECO:0000313" key="10">
    <source>
        <dbReference type="EMBL" id="REH35221.1"/>
    </source>
</evidence>
<dbReference type="InterPro" id="IPR051447">
    <property type="entry name" value="Lipoprotein-release_system"/>
</dbReference>
<comment type="caution">
    <text evidence="10">The sequence shown here is derived from an EMBL/GenBank/DDBJ whole genome shotgun (WGS) entry which is preliminary data.</text>
</comment>
<comment type="similarity">
    <text evidence="2">Belongs to the ABC-4 integral membrane protein family. LolC/E subfamily.</text>
</comment>
<accession>A0A3E0H0T4</accession>
<dbReference type="InterPro" id="IPR025857">
    <property type="entry name" value="MacB_PCD"/>
</dbReference>
<dbReference type="InterPro" id="IPR003838">
    <property type="entry name" value="ABC3_permease_C"/>
</dbReference>
<proteinExistence type="inferred from homology"/>
<evidence type="ECO:0000256" key="2">
    <source>
        <dbReference type="ARBA" id="ARBA00005236"/>
    </source>
</evidence>
<evidence type="ECO:0000256" key="3">
    <source>
        <dbReference type="ARBA" id="ARBA00022475"/>
    </source>
</evidence>
<feature type="domain" description="MacB-like periplasmic core" evidence="9">
    <location>
        <begin position="36"/>
        <end position="203"/>
    </location>
</feature>
<organism evidence="10 11">
    <name type="scientific">Kutzneria buriramensis</name>
    <dbReference type="NCBI Taxonomy" id="1045776"/>
    <lineage>
        <taxon>Bacteria</taxon>
        <taxon>Bacillati</taxon>
        <taxon>Actinomycetota</taxon>
        <taxon>Actinomycetes</taxon>
        <taxon>Pseudonocardiales</taxon>
        <taxon>Pseudonocardiaceae</taxon>
        <taxon>Kutzneria</taxon>
    </lineage>
</organism>
<keyword evidence="4 7" id="KW-0812">Transmembrane</keyword>
<dbReference type="GO" id="GO:0044874">
    <property type="term" value="P:lipoprotein localization to outer membrane"/>
    <property type="evidence" value="ECO:0007669"/>
    <property type="project" value="TreeGrafter"/>
</dbReference>
<feature type="transmembrane region" description="Helical" evidence="7">
    <location>
        <begin position="32"/>
        <end position="51"/>
    </location>
</feature>
<reference evidence="10 11" key="1">
    <citation type="submission" date="2018-08" db="EMBL/GenBank/DDBJ databases">
        <title>Genomic Encyclopedia of Archaeal and Bacterial Type Strains, Phase II (KMG-II): from individual species to whole genera.</title>
        <authorList>
            <person name="Goeker M."/>
        </authorList>
    </citation>
    <scope>NUCLEOTIDE SEQUENCE [LARGE SCALE GENOMIC DNA]</scope>
    <source>
        <strain evidence="10 11">DSM 45791</strain>
    </source>
</reference>
<gene>
    <name evidence="10" type="ORF">BCF44_11881</name>
</gene>
<dbReference type="PANTHER" id="PTHR30489">
    <property type="entry name" value="LIPOPROTEIN-RELEASING SYSTEM TRANSMEMBRANE PROTEIN LOLE"/>
    <property type="match status" value="1"/>
</dbReference>
<evidence type="ECO:0000256" key="4">
    <source>
        <dbReference type="ARBA" id="ARBA00022692"/>
    </source>
</evidence>
<feature type="domain" description="ABC3 transporter permease C-terminal" evidence="8">
    <location>
        <begin position="268"/>
        <end position="395"/>
    </location>
</feature>
<dbReference type="AlphaFoldDB" id="A0A3E0H0T4"/>
<feature type="transmembrane region" description="Helical" evidence="7">
    <location>
        <begin position="264"/>
        <end position="289"/>
    </location>
</feature>
<feature type="transmembrane region" description="Helical" evidence="7">
    <location>
        <begin position="364"/>
        <end position="384"/>
    </location>
</feature>
<sequence>MIHTVLSVVGVNPRIVTRLALSDLRGHPGRTLLPGLALLVGVACLIASLMLGDAMSDAFKAGAERVPQPVGVVVSTVPGSNTQPPDLTQVAKQLTGVGGVAKVVPVQQVNVDMLDANGRALPERIQAAIDAGDPSLNRYALADGHTPAADGEVVVDKVTAYQRHLAPGTKVTLADAAGRPIQVTVSGVTQMGSKGDQPFLIVGKDLAAKLNPNFQTSELDLLLTPGTSDVTMRGNLAQQLGSGLSVTTADGERSIQGGNNTLRVLLFLFSILAMATAVFVAGATFRAVYLQRQKQTALLRCVGADRAPIVWANLIEATITGALAGAVGALLGGAVARALGWILDVTGVSSMLGTVQLQPAALPTIGYLITGILVAAALSAFAAVRPSRAAARVSPLAALRLAGEATPERRAVRARLVRGWLLVAAAVLFALGALATQRTVPSPFFALFSGIAAVAGIFGSFGPYVVPRIGRAIGWVAGKAFGPHVRLAGIELGRVPQRAASVAMPLVLASAIVAGTVVLIGTARDVAFSHGGIQRPDAQIHDTGQRPLGPDVLKAAQQPEVDQLLPVSSAEKDITVAGKPASVAGVDPAKLTAYLQSKHQPAAPQFGTDSALLESWLMDEWHVGVGQQVTIDGLPGGSRTVTIAGTVPDVSIGFAGVVVGDPAIAPVSSMLVSVKAGFDQGAYRNAVLGALPNAPTVEVETASQSDEATQRNLDLGAVMLMVLLSLSVAVAVTGIGTALSISVQERRKEVALRRALGVTRMGVTAGILAEAVLLALSGLIGGVVLGTVYAELLIAGLGVHTWPTLPWGQLAIGGLAVVTLAVLAAVVPARTASRVLPAAGLASS</sequence>
<keyword evidence="11" id="KW-1185">Reference proteome</keyword>
<feature type="transmembrane region" description="Helical" evidence="7">
    <location>
        <begin position="419"/>
        <end position="438"/>
    </location>
</feature>
<dbReference type="Proteomes" id="UP000256269">
    <property type="component" value="Unassembled WGS sequence"/>
</dbReference>
<keyword evidence="6 7" id="KW-0472">Membrane</keyword>
<evidence type="ECO:0000259" key="8">
    <source>
        <dbReference type="Pfam" id="PF02687"/>
    </source>
</evidence>
<keyword evidence="3" id="KW-1003">Cell membrane</keyword>
<feature type="transmembrane region" description="Helical" evidence="7">
    <location>
        <begin position="309"/>
        <end position="331"/>
    </location>
</feature>
<feature type="transmembrane region" description="Helical" evidence="7">
    <location>
        <begin position="810"/>
        <end position="829"/>
    </location>
</feature>
<evidence type="ECO:0000256" key="1">
    <source>
        <dbReference type="ARBA" id="ARBA00004651"/>
    </source>
</evidence>
<evidence type="ECO:0000256" key="5">
    <source>
        <dbReference type="ARBA" id="ARBA00022989"/>
    </source>
</evidence>
<dbReference type="EMBL" id="QUNO01000018">
    <property type="protein sequence ID" value="REH35221.1"/>
    <property type="molecule type" value="Genomic_DNA"/>
</dbReference>
<dbReference type="PANTHER" id="PTHR30489:SF0">
    <property type="entry name" value="LIPOPROTEIN-RELEASING SYSTEM TRANSMEMBRANE PROTEIN LOLE"/>
    <property type="match status" value="1"/>
</dbReference>
<name>A0A3E0H0T4_9PSEU</name>
<feature type="transmembrane region" description="Helical" evidence="7">
    <location>
        <begin position="762"/>
        <end position="790"/>
    </location>
</feature>
<dbReference type="GO" id="GO:0098797">
    <property type="term" value="C:plasma membrane protein complex"/>
    <property type="evidence" value="ECO:0007669"/>
    <property type="project" value="TreeGrafter"/>
</dbReference>
<evidence type="ECO:0000256" key="7">
    <source>
        <dbReference type="SAM" id="Phobius"/>
    </source>
</evidence>
<evidence type="ECO:0000313" key="11">
    <source>
        <dbReference type="Proteomes" id="UP000256269"/>
    </source>
</evidence>
<feature type="transmembrane region" description="Helical" evidence="7">
    <location>
        <begin position="444"/>
        <end position="466"/>
    </location>
</feature>
<keyword evidence="5 7" id="KW-1133">Transmembrane helix</keyword>
<evidence type="ECO:0000256" key="6">
    <source>
        <dbReference type="ARBA" id="ARBA00023136"/>
    </source>
</evidence>